<evidence type="ECO:0000313" key="2">
    <source>
        <dbReference type="Proteomes" id="UP001162992"/>
    </source>
</evidence>
<evidence type="ECO:0000313" key="1">
    <source>
        <dbReference type="EMBL" id="KAJ7549123.1"/>
    </source>
</evidence>
<keyword evidence="2" id="KW-1185">Reference proteome</keyword>
<dbReference type="Proteomes" id="UP001162992">
    <property type="component" value="Chromosome 7"/>
</dbReference>
<organism evidence="1 2">
    <name type="scientific">Diphasiastrum complanatum</name>
    <name type="common">Issler's clubmoss</name>
    <name type="synonym">Lycopodium complanatum</name>
    <dbReference type="NCBI Taxonomy" id="34168"/>
    <lineage>
        <taxon>Eukaryota</taxon>
        <taxon>Viridiplantae</taxon>
        <taxon>Streptophyta</taxon>
        <taxon>Embryophyta</taxon>
        <taxon>Tracheophyta</taxon>
        <taxon>Lycopodiopsida</taxon>
        <taxon>Lycopodiales</taxon>
        <taxon>Lycopodiaceae</taxon>
        <taxon>Lycopodioideae</taxon>
        <taxon>Diphasiastrum</taxon>
    </lineage>
</organism>
<comment type="caution">
    <text evidence="1">The sequence shown here is derived from an EMBL/GenBank/DDBJ whole genome shotgun (WGS) entry which is preliminary data.</text>
</comment>
<sequence>MHSLPSAVFPSTPQLRLPPARSAAFLRITGGASARSSRVSEDCRGRISSISRVSEDCRGRICRGLVFLEASCLLRDPRALGTHIIEPCSEGEHLHRAILKEKVYVHVFCRDSRQAFTRLYHVFQE</sequence>
<dbReference type="EMBL" id="CM055098">
    <property type="protein sequence ID" value="KAJ7549123.1"/>
    <property type="molecule type" value="Genomic_DNA"/>
</dbReference>
<accession>A0ACC2D4H4</accession>
<reference evidence="2" key="1">
    <citation type="journal article" date="2024" name="Proc. Natl. Acad. Sci. U.S.A.">
        <title>Extraordinary preservation of gene collinearity over three hundred million years revealed in homosporous lycophytes.</title>
        <authorList>
            <person name="Li C."/>
            <person name="Wickell D."/>
            <person name="Kuo L.Y."/>
            <person name="Chen X."/>
            <person name="Nie B."/>
            <person name="Liao X."/>
            <person name="Peng D."/>
            <person name="Ji J."/>
            <person name="Jenkins J."/>
            <person name="Williams M."/>
            <person name="Shu S."/>
            <person name="Plott C."/>
            <person name="Barry K."/>
            <person name="Rajasekar S."/>
            <person name="Grimwood J."/>
            <person name="Han X."/>
            <person name="Sun S."/>
            <person name="Hou Z."/>
            <person name="He W."/>
            <person name="Dai G."/>
            <person name="Sun C."/>
            <person name="Schmutz J."/>
            <person name="Leebens-Mack J.H."/>
            <person name="Li F.W."/>
            <person name="Wang L."/>
        </authorList>
    </citation>
    <scope>NUCLEOTIDE SEQUENCE [LARGE SCALE GENOMIC DNA]</scope>
    <source>
        <strain evidence="2">cv. PW_Plant_1</strain>
    </source>
</reference>
<name>A0ACC2D4H4_DIPCM</name>
<protein>
    <submittedName>
        <fullName evidence="1">Uncharacterized protein</fullName>
    </submittedName>
</protein>
<proteinExistence type="predicted"/>
<gene>
    <name evidence="1" type="ORF">O6H91_07G041200</name>
</gene>